<dbReference type="PANTHER" id="PTHR24559">
    <property type="entry name" value="TRANSPOSON TY3-I GAG-POL POLYPROTEIN"/>
    <property type="match status" value="1"/>
</dbReference>
<dbReference type="PANTHER" id="PTHR24559:SF439">
    <property type="entry name" value="RETROTRANSPOSON, UNCLASSIFIED-LIKE PROTEIN"/>
    <property type="match status" value="1"/>
</dbReference>
<proteinExistence type="predicted"/>
<dbReference type="SUPFAM" id="SSF56672">
    <property type="entry name" value="DNA/RNA polymerases"/>
    <property type="match status" value="1"/>
</dbReference>
<dbReference type="InterPro" id="IPR043502">
    <property type="entry name" value="DNA/RNA_pol_sf"/>
</dbReference>
<dbReference type="EMBL" id="LR862141">
    <property type="protein sequence ID" value="CAD1821685.1"/>
    <property type="molecule type" value="Genomic_DNA"/>
</dbReference>
<dbReference type="InterPro" id="IPR053134">
    <property type="entry name" value="RNA-dir_DNA_polymerase"/>
</dbReference>
<reference evidence="2" key="1">
    <citation type="submission" date="2020-07" db="EMBL/GenBank/DDBJ databases">
        <authorList>
            <person name="Lin J."/>
        </authorList>
    </citation>
    <scope>NUCLEOTIDE SEQUENCE</scope>
</reference>
<sequence length="218" mass="24415">MIPCLRISQLNMRTEKVFDQLVEYDWKPTACSTCSTFGHDEAQCPIYYLLEPDIADKEKQSSEVETTNPVPAVENAEARKLMTQADGTRRKGQPRKESKGTELLGEVFDSPIPPIIKALCGMLGADPGLNPAVGMHRLSIDPAVKPVKQARRRFRPDLQGQIVAEVDKLIAAGFIEEVQYPIWLANIVPVRKKNGQIRICVDFRDLNKACPKDEFPVQ</sequence>
<evidence type="ECO:0000313" key="2">
    <source>
        <dbReference type="EMBL" id="CAD1821685.1"/>
    </source>
</evidence>
<dbReference type="Gene3D" id="3.10.10.10">
    <property type="entry name" value="HIV Type 1 Reverse Transcriptase, subunit A, domain 1"/>
    <property type="match status" value="1"/>
</dbReference>
<evidence type="ECO:0000256" key="1">
    <source>
        <dbReference type="SAM" id="MobiDB-lite"/>
    </source>
</evidence>
<accession>A0A6V7NSZ3</accession>
<organism evidence="2">
    <name type="scientific">Ananas comosus var. bracteatus</name>
    <name type="common">red pineapple</name>
    <dbReference type="NCBI Taxonomy" id="296719"/>
    <lineage>
        <taxon>Eukaryota</taxon>
        <taxon>Viridiplantae</taxon>
        <taxon>Streptophyta</taxon>
        <taxon>Embryophyta</taxon>
        <taxon>Tracheophyta</taxon>
        <taxon>Spermatophyta</taxon>
        <taxon>Magnoliopsida</taxon>
        <taxon>Liliopsida</taxon>
        <taxon>Poales</taxon>
        <taxon>Bromeliaceae</taxon>
        <taxon>Bromelioideae</taxon>
        <taxon>Ananas</taxon>
    </lineage>
</organism>
<gene>
    <name evidence="2" type="ORF">CB5_LOCUS4896</name>
</gene>
<protein>
    <recommendedName>
        <fullName evidence="3">Reverse transcriptase domain-containing protein</fullName>
    </recommendedName>
</protein>
<evidence type="ECO:0008006" key="3">
    <source>
        <dbReference type="Google" id="ProtNLM"/>
    </source>
</evidence>
<name>A0A6V7NSZ3_ANACO</name>
<dbReference type="AlphaFoldDB" id="A0A6V7NSZ3"/>
<feature type="region of interest" description="Disordered" evidence="1">
    <location>
        <begin position="80"/>
        <end position="102"/>
    </location>
</feature>